<evidence type="ECO:0000313" key="2">
    <source>
        <dbReference type="EMBL" id="NDL56379.1"/>
    </source>
</evidence>
<comment type="caution">
    <text evidence="2">The sequence shown here is derived from an EMBL/GenBank/DDBJ whole genome shotgun (WGS) entry which is preliminary data.</text>
</comment>
<dbReference type="SUPFAM" id="SSF53187">
    <property type="entry name" value="Zn-dependent exopeptidases"/>
    <property type="match status" value="1"/>
</dbReference>
<name>A0A7K3LZE8_9ACTN</name>
<dbReference type="RefSeq" id="WP_162449350.1">
    <property type="nucleotide sequence ID" value="NZ_WLZY01000001.1"/>
</dbReference>
<keyword evidence="3" id="KW-1185">Reference proteome</keyword>
<gene>
    <name evidence="2" type="ORF">F7O44_04755</name>
</gene>
<sequence>MTPARAGQEALRRIPEFATIPSVDELNREFSEIADRAGRPLRRIGTSRLGEPLQALTVGTGPAQAVIFGGVHPNEPIGALTALHLARTLVDEPELAVQLGYTWHIVPCIDPDGARLNEGWFSGPFTRGHYARHFYRPAADEQVEWTFPFSYKRAYFDRMMPETVALMRLIDDVRPAFMCSLHNGEHGGVYYYLSRPAPQLYEPLHAIAAAVELPLDTGEPEMPYTPRYADAIFGMGRSEDAYDFAESAGLDPTRWDAGASSAAYAEKYGTLTLVTEVPYWLHPDANDVSESDEIYADVLKRRAEGMDELGRILGETLRAIEPDVSVRSPFVRASRAFVPMFEQLGRQEAHRAAQPGAARPATRAERFGCLDQVHCFRLRYGGMLRRALEAELAAGNGTPVIRQRHAELSDIYDGWVAEAEAVTSSEPIALGKLAAVQYAAILATSVHAAGTTD</sequence>
<dbReference type="EMBL" id="WLZY01000001">
    <property type="protein sequence ID" value="NDL56379.1"/>
    <property type="molecule type" value="Genomic_DNA"/>
</dbReference>
<evidence type="ECO:0000313" key="3">
    <source>
        <dbReference type="Proteomes" id="UP000460435"/>
    </source>
</evidence>
<dbReference type="Proteomes" id="UP000460435">
    <property type="component" value="Unassembled WGS sequence"/>
</dbReference>
<accession>A0A7K3LZE8</accession>
<feature type="domain" description="Peptidase M14" evidence="1">
    <location>
        <begin position="42"/>
        <end position="194"/>
    </location>
</feature>
<protein>
    <submittedName>
        <fullName evidence="2">Peptidase M14</fullName>
    </submittedName>
</protein>
<dbReference type="Pfam" id="PF00246">
    <property type="entry name" value="Peptidase_M14"/>
    <property type="match status" value="1"/>
</dbReference>
<dbReference type="AlphaFoldDB" id="A0A7K3LZE8"/>
<dbReference type="GO" id="GO:0004181">
    <property type="term" value="F:metallocarboxypeptidase activity"/>
    <property type="evidence" value="ECO:0007669"/>
    <property type="project" value="InterPro"/>
</dbReference>
<dbReference type="GO" id="GO:0006508">
    <property type="term" value="P:proteolysis"/>
    <property type="evidence" value="ECO:0007669"/>
    <property type="project" value="InterPro"/>
</dbReference>
<dbReference type="Gene3D" id="3.40.630.10">
    <property type="entry name" value="Zn peptidases"/>
    <property type="match status" value="1"/>
</dbReference>
<dbReference type="InterPro" id="IPR000834">
    <property type="entry name" value="Peptidase_M14"/>
</dbReference>
<proteinExistence type="predicted"/>
<evidence type="ECO:0000259" key="1">
    <source>
        <dbReference type="Pfam" id="PF00246"/>
    </source>
</evidence>
<reference evidence="2 3" key="1">
    <citation type="submission" date="2019-11" db="EMBL/GenBank/DDBJ databases">
        <authorList>
            <person name="Li X.-J."/>
            <person name="Feng X.-M."/>
        </authorList>
    </citation>
    <scope>NUCLEOTIDE SEQUENCE [LARGE SCALE GENOMIC DNA]</scope>
    <source>
        <strain evidence="2 3">XMNu-373</strain>
    </source>
</reference>
<organism evidence="2 3">
    <name type="scientific">Phytoactinopolyspora mesophila</name>
    <dbReference type="NCBI Taxonomy" id="2650750"/>
    <lineage>
        <taxon>Bacteria</taxon>
        <taxon>Bacillati</taxon>
        <taxon>Actinomycetota</taxon>
        <taxon>Actinomycetes</taxon>
        <taxon>Jiangellales</taxon>
        <taxon>Jiangellaceae</taxon>
        <taxon>Phytoactinopolyspora</taxon>
    </lineage>
</organism>
<dbReference type="GO" id="GO:0008270">
    <property type="term" value="F:zinc ion binding"/>
    <property type="evidence" value="ECO:0007669"/>
    <property type="project" value="InterPro"/>
</dbReference>